<evidence type="ECO:0000313" key="3">
    <source>
        <dbReference type="EMBL" id="KAJ1928034.1"/>
    </source>
</evidence>
<protein>
    <recommendedName>
        <fullName evidence="5">DUF4112 domain-containing protein</fullName>
    </recommendedName>
</protein>
<feature type="region of interest" description="Disordered" evidence="1">
    <location>
        <begin position="1"/>
        <end position="29"/>
    </location>
</feature>
<organism evidence="3 4">
    <name type="scientific">Tieghemiomyces parasiticus</name>
    <dbReference type="NCBI Taxonomy" id="78921"/>
    <lineage>
        <taxon>Eukaryota</taxon>
        <taxon>Fungi</taxon>
        <taxon>Fungi incertae sedis</taxon>
        <taxon>Zoopagomycota</taxon>
        <taxon>Kickxellomycotina</taxon>
        <taxon>Dimargaritomycetes</taxon>
        <taxon>Dimargaritales</taxon>
        <taxon>Dimargaritaceae</taxon>
        <taxon>Tieghemiomyces</taxon>
    </lineage>
</organism>
<sequence>MARGYSKTTGRSVSPIPAHSLDSSAPFKHPVSHTPFERADVVAPSIEINPLAPSGQVTVVDLYNQINEHAGFNPEVFRAKRVKIEKMARLMDAIPGLPIKIGLDSLIGLLPVGGDAVSTVIAMYIVNLARQAGVPKVYRKKMIRNVVVNGLGGITPLVGDIFAIIYRSNIKNLKLLDKWAKKAQADRASQWQLLAAQNPHLHLESRPAPESLEDAQYLDQCIAAGIPFESTGPSVAKARGRWKFWAKKSQTRSTESVRVQ</sequence>
<dbReference type="InterPro" id="IPR025187">
    <property type="entry name" value="DUF4112"/>
</dbReference>
<keyword evidence="2" id="KW-0472">Membrane</keyword>
<keyword evidence="2" id="KW-1133">Transmembrane helix</keyword>
<comment type="caution">
    <text evidence="3">The sequence shown here is derived from an EMBL/GenBank/DDBJ whole genome shotgun (WGS) entry which is preliminary data.</text>
</comment>
<dbReference type="Pfam" id="PF13430">
    <property type="entry name" value="DUF4112"/>
    <property type="match status" value="1"/>
</dbReference>
<reference evidence="3" key="1">
    <citation type="submission" date="2022-07" db="EMBL/GenBank/DDBJ databases">
        <title>Phylogenomic reconstructions and comparative analyses of Kickxellomycotina fungi.</title>
        <authorList>
            <person name="Reynolds N.K."/>
            <person name="Stajich J.E."/>
            <person name="Barry K."/>
            <person name="Grigoriev I.V."/>
            <person name="Crous P."/>
            <person name="Smith M.E."/>
        </authorList>
    </citation>
    <scope>NUCLEOTIDE SEQUENCE</scope>
    <source>
        <strain evidence="3">RSA 861</strain>
    </source>
</reference>
<dbReference type="PANTHER" id="PTHR35519:SF2">
    <property type="entry name" value="PH DOMAIN PROTEIN"/>
    <property type="match status" value="1"/>
</dbReference>
<gene>
    <name evidence="3" type="ORF">IWQ60_002408</name>
</gene>
<proteinExistence type="predicted"/>
<dbReference type="Proteomes" id="UP001150569">
    <property type="component" value="Unassembled WGS sequence"/>
</dbReference>
<accession>A0A9W8DVQ1</accession>
<evidence type="ECO:0000313" key="4">
    <source>
        <dbReference type="Proteomes" id="UP001150569"/>
    </source>
</evidence>
<name>A0A9W8DVQ1_9FUNG</name>
<dbReference type="AlphaFoldDB" id="A0A9W8DVQ1"/>
<keyword evidence="4" id="KW-1185">Reference proteome</keyword>
<dbReference type="PANTHER" id="PTHR35519">
    <property type="entry name" value="MEMBRANE PROTEINS"/>
    <property type="match status" value="1"/>
</dbReference>
<evidence type="ECO:0000256" key="2">
    <source>
        <dbReference type="SAM" id="Phobius"/>
    </source>
</evidence>
<feature type="transmembrane region" description="Helical" evidence="2">
    <location>
        <begin position="146"/>
        <end position="166"/>
    </location>
</feature>
<dbReference type="OrthoDB" id="2103474at2759"/>
<feature type="compositionally biased region" description="Polar residues" evidence="1">
    <location>
        <begin position="1"/>
        <end position="12"/>
    </location>
</feature>
<evidence type="ECO:0000256" key="1">
    <source>
        <dbReference type="SAM" id="MobiDB-lite"/>
    </source>
</evidence>
<evidence type="ECO:0008006" key="5">
    <source>
        <dbReference type="Google" id="ProtNLM"/>
    </source>
</evidence>
<dbReference type="EMBL" id="JANBPT010000091">
    <property type="protein sequence ID" value="KAJ1928034.1"/>
    <property type="molecule type" value="Genomic_DNA"/>
</dbReference>
<keyword evidence="2" id="KW-0812">Transmembrane</keyword>